<keyword evidence="4" id="KW-1185">Reference proteome</keyword>
<feature type="region of interest" description="Disordered" evidence="2">
    <location>
        <begin position="430"/>
        <end position="451"/>
    </location>
</feature>
<dbReference type="GO" id="GO:0033608">
    <property type="term" value="F:formyl-CoA transferase activity"/>
    <property type="evidence" value="ECO:0007669"/>
    <property type="project" value="UniProtKB-EC"/>
</dbReference>
<gene>
    <name evidence="3" type="primary">frc_6</name>
    <name evidence="3" type="ORF">LMG31506_05280</name>
</gene>
<dbReference type="AlphaFoldDB" id="A0A916J054"/>
<feature type="region of interest" description="Disordered" evidence="2">
    <location>
        <begin position="1"/>
        <end position="39"/>
    </location>
</feature>
<dbReference type="EMBL" id="CAJPUY010000024">
    <property type="protein sequence ID" value="CAG2155096.1"/>
    <property type="molecule type" value="Genomic_DNA"/>
</dbReference>
<protein>
    <submittedName>
        <fullName evidence="3">Formyl-CoA:oxalate CoA-transferase</fullName>
        <ecNumber evidence="3">2.8.3.16</ecNumber>
    </submittedName>
</protein>
<dbReference type="InterPro" id="IPR044855">
    <property type="entry name" value="CoA-Trfase_III_dom3_sf"/>
</dbReference>
<dbReference type="PANTHER" id="PTHR48207">
    <property type="entry name" value="SUCCINATE--HYDROXYMETHYLGLUTARATE COA-TRANSFERASE"/>
    <property type="match status" value="1"/>
</dbReference>
<organism evidence="3 4">
    <name type="scientific">Cupriavidus yeoncheonensis</name>
    <dbReference type="NCBI Taxonomy" id="1462994"/>
    <lineage>
        <taxon>Bacteria</taxon>
        <taxon>Pseudomonadati</taxon>
        <taxon>Pseudomonadota</taxon>
        <taxon>Betaproteobacteria</taxon>
        <taxon>Burkholderiales</taxon>
        <taxon>Burkholderiaceae</taxon>
        <taxon>Cupriavidus</taxon>
    </lineage>
</organism>
<feature type="compositionally biased region" description="Basic and acidic residues" evidence="2">
    <location>
        <begin position="437"/>
        <end position="451"/>
    </location>
</feature>
<evidence type="ECO:0000313" key="3">
    <source>
        <dbReference type="EMBL" id="CAG2155096.1"/>
    </source>
</evidence>
<dbReference type="InterPro" id="IPR050483">
    <property type="entry name" value="CoA-transferase_III_domain"/>
</dbReference>
<evidence type="ECO:0000256" key="2">
    <source>
        <dbReference type="SAM" id="MobiDB-lite"/>
    </source>
</evidence>
<proteinExistence type="predicted"/>
<accession>A0A916J054</accession>
<sequence>MTDALLQARCRGQSTGNGGLRASRHTLPHRDETDMKKEQTTGPLAGVKVVDITSVFMGPSATQMLADLGADVIKVEAPSGDSTRGIGPCGDEKLGPLFLGLNRNKRSIVLDLKAPEGREALLCLVRDADVLAYNVRPQAMQRLGLDYETLSAINPRLVYVGMFGFSQRGRYAPQAAFDDLIQAATGLPLAVSLGSGDSPRYLPITIADRSVGLYAFGVICAALYSRTSTGKGQRVDVPMFETMVPYVMGDHLYGETFVPPKGGFGYPRLLSPERRPYRTKDGHVCCLIYHDHHWKAFLQVIGKPEMYDTDPRLANMNTRTANITDLYAMVSDEMAKRTTEEWRTLLKEADVPVFPMHTFESLLDDPHLQDIGFFSESDHPAVGRIRQMAVPSEWHGTPPTSRRHAPGLGEHSREVLREAGYDDPAIDTLFASGISRDGSKAQRTDGDTPHE</sequence>
<dbReference type="Gene3D" id="3.40.50.10540">
    <property type="entry name" value="Crotonobetainyl-coa:carnitine coa-transferase, domain 1"/>
    <property type="match status" value="1"/>
</dbReference>
<evidence type="ECO:0000313" key="4">
    <source>
        <dbReference type="Proteomes" id="UP000672934"/>
    </source>
</evidence>
<dbReference type="EC" id="2.8.3.16" evidence="3"/>
<dbReference type="PANTHER" id="PTHR48207:SF4">
    <property type="entry name" value="BLL6097 PROTEIN"/>
    <property type="match status" value="1"/>
</dbReference>
<dbReference type="Gene3D" id="3.30.1540.10">
    <property type="entry name" value="formyl-coa transferase, domain 3"/>
    <property type="match status" value="1"/>
</dbReference>
<evidence type="ECO:0000256" key="1">
    <source>
        <dbReference type="ARBA" id="ARBA00022679"/>
    </source>
</evidence>
<dbReference type="SUPFAM" id="SSF89796">
    <property type="entry name" value="CoA-transferase family III (CaiB/BaiF)"/>
    <property type="match status" value="1"/>
</dbReference>
<feature type="compositionally biased region" description="Basic and acidic residues" evidence="2">
    <location>
        <begin position="28"/>
        <end position="39"/>
    </location>
</feature>
<reference evidence="3" key="1">
    <citation type="submission" date="2021-03" db="EMBL/GenBank/DDBJ databases">
        <authorList>
            <person name="Peeters C."/>
        </authorList>
    </citation>
    <scope>NUCLEOTIDE SEQUENCE</scope>
    <source>
        <strain evidence="3">LMG 31506</strain>
    </source>
</reference>
<comment type="caution">
    <text evidence="3">The sequence shown here is derived from an EMBL/GenBank/DDBJ whole genome shotgun (WGS) entry which is preliminary data.</text>
</comment>
<dbReference type="Pfam" id="PF02515">
    <property type="entry name" value="CoA_transf_3"/>
    <property type="match status" value="1"/>
</dbReference>
<dbReference type="InterPro" id="IPR023606">
    <property type="entry name" value="CoA-Trfase_III_dom_1_sf"/>
</dbReference>
<keyword evidence="1 3" id="KW-0808">Transferase</keyword>
<name>A0A916J054_9BURK</name>
<dbReference type="InterPro" id="IPR003673">
    <property type="entry name" value="CoA-Trfase_fam_III"/>
</dbReference>
<dbReference type="Proteomes" id="UP000672934">
    <property type="component" value="Unassembled WGS sequence"/>
</dbReference>